<dbReference type="Gene3D" id="1.10.10.10">
    <property type="entry name" value="Winged helix-like DNA-binding domain superfamily/Winged helix DNA-binding domain"/>
    <property type="match status" value="1"/>
</dbReference>
<dbReference type="InterPro" id="IPR036388">
    <property type="entry name" value="WH-like_DNA-bd_sf"/>
</dbReference>
<keyword evidence="2" id="KW-0963">Cytoplasm</keyword>
<protein>
    <submittedName>
        <fullName evidence="8">Tetratricopeptide repeat protein</fullName>
    </submittedName>
</protein>
<dbReference type="InterPro" id="IPR000792">
    <property type="entry name" value="Tscrpt_reg_LuxR_C"/>
</dbReference>
<proteinExistence type="inferred from homology"/>
<gene>
    <name evidence="8" type="ORF">ACFQ1M_05100</name>
</gene>
<evidence type="ECO:0000256" key="5">
    <source>
        <dbReference type="ARBA" id="ARBA00038253"/>
    </source>
</evidence>
<dbReference type="RefSeq" id="WP_386404844.1">
    <property type="nucleotide sequence ID" value="NZ_JBHTJH010000004.1"/>
</dbReference>
<evidence type="ECO:0000313" key="9">
    <source>
        <dbReference type="Proteomes" id="UP001596978"/>
    </source>
</evidence>
<organism evidence="8 9">
    <name type="scientific">Sungkyunkwania multivorans</name>
    <dbReference type="NCBI Taxonomy" id="1173618"/>
    <lineage>
        <taxon>Bacteria</taxon>
        <taxon>Pseudomonadati</taxon>
        <taxon>Bacteroidota</taxon>
        <taxon>Flavobacteriia</taxon>
        <taxon>Flavobacteriales</taxon>
        <taxon>Flavobacteriaceae</taxon>
        <taxon>Sungkyunkwania</taxon>
    </lineage>
</organism>
<keyword evidence="4" id="KW-0802">TPR repeat</keyword>
<feature type="domain" description="HTH luxR-type" evidence="7">
    <location>
        <begin position="482"/>
        <end position="547"/>
    </location>
</feature>
<dbReference type="PROSITE" id="PS50043">
    <property type="entry name" value="HTH_LUXR_2"/>
    <property type="match status" value="1"/>
</dbReference>
<dbReference type="SMART" id="SM00421">
    <property type="entry name" value="HTH_LUXR"/>
    <property type="match status" value="1"/>
</dbReference>
<dbReference type="InterPro" id="IPR011990">
    <property type="entry name" value="TPR-like_helical_dom_sf"/>
</dbReference>
<dbReference type="Pfam" id="PF08281">
    <property type="entry name" value="Sigma70_r4_2"/>
    <property type="match status" value="1"/>
</dbReference>
<comment type="similarity">
    <text evidence="5">Belongs to the Rap family.</text>
</comment>
<dbReference type="SMART" id="SM00028">
    <property type="entry name" value="TPR"/>
    <property type="match status" value="5"/>
</dbReference>
<dbReference type="InterPro" id="IPR013249">
    <property type="entry name" value="RNA_pol_sigma70_r4_t2"/>
</dbReference>
<dbReference type="SUPFAM" id="SSF48452">
    <property type="entry name" value="TPR-like"/>
    <property type="match status" value="2"/>
</dbReference>
<evidence type="ECO:0000313" key="8">
    <source>
        <dbReference type="EMBL" id="MFD0861573.1"/>
    </source>
</evidence>
<keyword evidence="3" id="KW-0677">Repeat</keyword>
<comment type="subcellular location">
    <subcellularLocation>
        <location evidence="1">Cytoplasm</location>
    </subcellularLocation>
</comment>
<feature type="transmembrane region" description="Helical" evidence="6">
    <location>
        <begin position="355"/>
        <end position="374"/>
    </location>
</feature>
<evidence type="ECO:0000256" key="6">
    <source>
        <dbReference type="SAM" id="Phobius"/>
    </source>
</evidence>
<dbReference type="Pfam" id="PF13424">
    <property type="entry name" value="TPR_12"/>
    <property type="match status" value="2"/>
</dbReference>
<keyword evidence="6" id="KW-0812">Transmembrane</keyword>
<dbReference type="InterPro" id="IPR016032">
    <property type="entry name" value="Sig_transdc_resp-reg_C-effctor"/>
</dbReference>
<evidence type="ECO:0000259" key="7">
    <source>
        <dbReference type="PROSITE" id="PS50043"/>
    </source>
</evidence>
<evidence type="ECO:0000256" key="4">
    <source>
        <dbReference type="ARBA" id="ARBA00022803"/>
    </source>
</evidence>
<dbReference type="PANTHER" id="PTHR46630:SF1">
    <property type="entry name" value="TETRATRICOPEPTIDE REPEAT PROTEIN 29"/>
    <property type="match status" value="1"/>
</dbReference>
<dbReference type="SUPFAM" id="SSF46894">
    <property type="entry name" value="C-terminal effector domain of the bipartite response regulators"/>
    <property type="match status" value="1"/>
</dbReference>
<dbReference type="InterPro" id="IPR051476">
    <property type="entry name" value="Bac_ResReg_Asp_Phosphatase"/>
</dbReference>
<dbReference type="PANTHER" id="PTHR46630">
    <property type="entry name" value="TETRATRICOPEPTIDE REPEAT PROTEIN 29"/>
    <property type="match status" value="1"/>
</dbReference>
<keyword evidence="6" id="KW-1133">Transmembrane helix</keyword>
<comment type="caution">
    <text evidence="8">The sequence shown here is derived from an EMBL/GenBank/DDBJ whole genome shotgun (WGS) entry which is preliminary data.</text>
</comment>
<name>A0ABW3CY84_9FLAO</name>
<evidence type="ECO:0000256" key="1">
    <source>
        <dbReference type="ARBA" id="ARBA00004496"/>
    </source>
</evidence>
<dbReference type="EMBL" id="JBHTJH010000004">
    <property type="protein sequence ID" value="MFD0861573.1"/>
    <property type="molecule type" value="Genomic_DNA"/>
</dbReference>
<evidence type="ECO:0000256" key="2">
    <source>
        <dbReference type="ARBA" id="ARBA00022490"/>
    </source>
</evidence>
<sequence length="549" mass="62867">MRAKFTLIIFFIGALLLHAQAPDSIGISLRSQIRAARSDSIRMPLQIELARHFVYSKTDSARILFNKAWRQNEAASYSKDYYLKQKAAILNGFGLLEVLNGDADETLKFYLQALKIREQIGDSIGLGISNNNIGNVYRRKGEHAKARYYYRKGFIISQQARHTENAARTLISMGISYAENQQKDSALYCYEKAKKIDNKGTTIYRANTNIAALYFMDGKYDKAKAIYRESVDIFKARRNYLTVSICFLNLGVVQTELKAYDEAIALVDSAIHYAKIIGNKELLRKQYFSRSNINERKGDFQKALADHRIYKRYADSINDVEKAKRFTALELNHKYEKEKEITTIQLENEASKKSLYLVLFVITLLTGLVVILLLRKYNRQKLTLAANKIELEQMEKLKADLALANREKDLKNVVLENSIREEVLNKTLAAVKNVISLKNEREREIALRSLSASLLSEKTAQKALFNHQDYFDEVSLDFKVRLDTHFSELKPNEKELLCLMKLGLSTPEISKLLNTSVAAVKSTRYRIRKKLGLDSNQDIISFIENNNSA</sequence>
<keyword evidence="9" id="KW-1185">Reference proteome</keyword>
<dbReference type="InterPro" id="IPR019734">
    <property type="entry name" value="TPR_rpt"/>
</dbReference>
<reference evidence="9" key="1">
    <citation type="journal article" date="2019" name="Int. J. Syst. Evol. Microbiol.">
        <title>The Global Catalogue of Microorganisms (GCM) 10K type strain sequencing project: providing services to taxonomists for standard genome sequencing and annotation.</title>
        <authorList>
            <consortium name="The Broad Institute Genomics Platform"/>
            <consortium name="The Broad Institute Genome Sequencing Center for Infectious Disease"/>
            <person name="Wu L."/>
            <person name="Ma J."/>
        </authorList>
    </citation>
    <scope>NUCLEOTIDE SEQUENCE [LARGE SCALE GENOMIC DNA]</scope>
    <source>
        <strain evidence="9">CCUG 62952</strain>
    </source>
</reference>
<dbReference type="Proteomes" id="UP001596978">
    <property type="component" value="Unassembled WGS sequence"/>
</dbReference>
<evidence type="ECO:0000256" key="3">
    <source>
        <dbReference type="ARBA" id="ARBA00022737"/>
    </source>
</evidence>
<dbReference type="Gene3D" id="1.25.40.10">
    <property type="entry name" value="Tetratricopeptide repeat domain"/>
    <property type="match status" value="2"/>
</dbReference>
<accession>A0ABW3CY84</accession>
<keyword evidence="6" id="KW-0472">Membrane</keyword>